<keyword evidence="7" id="KW-1185">Reference proteome</keyword>
<gene>
    <name evidence="6" type="ORF">NDK43_31760</name>
</gene>
<sequence length="323" mass="37941">MIAFVILNYNTWEMTIRCVDSIFNTCKQNNTIYIVDNGSTNDSYHNLKEQYRNNKNVRVIHNENLGYAKGNNVGIREAIKDGHDIITIVNNDVIFLDESISHMYTFLENHPNVAVACPYILSSEGELRDLPFLKPIKTVDYLLYNTKLSNFATLNRKIHFNKEYFLSGDSIRNEPIPIYKFSGCCFMAKREMLENVGLFDENTFLYYEEDILSNKMHKLGYNAYYLPNSKIVHHHGLTTGKDNLFVDTEMIKSEMYFLSKCYQLNIFVLLFIYIDRAIIPIMKKLKHRYNLTFKEYLEFLRKTSVHFIKSSKLRNEKNVIDEG</sequence>
<evidence type="ECO:0000256" key="3">
    <source>
        <dbReference type="ARBA" id="ARBA00022676"/>
    </source>
</evidence>
<feature type="domain" description="Glycosyltransferase 2-like" evidence="5">
    <location>
        <begin position="5"/>
        <end position="194"/>
    </location>
</feature>
<dbReference type="CDD" id="cd04186">
    <property type="entry name" value="GT_2_like_c"/>
    <property type="match status" value="1"/>
</dbReference>
<dbReference type="PANTHER" id="PTHR43179:SF12">
    <property type="entry name" value="GALACTOFURANOSYLTRANSFERASE GLFT2"/>
    <property type="match status" value="1"/>
</dbReference>
<keyword evidence="3" id="KW-0328">Glycosyltransferase</keyword>
<organism evidence="6 7">
    <name type="scientific">Neobacillus pocheonensis</name>
    <dbReference type="NCBI Taxonomy" id="363869"/>
    <lineage>
        <taxon>Bacteria</taxon>
        <taxon>Bacillati</taxon>
        <taxon>Bacillota</taxon>
        <taxon>Bacilli</taxon>
        <taxon>Bacillales</taxon>
        <taxon>Bacillaceae</taxon>
        <taxon>Neobacillus</taxon>
    </lineage>
</organism>
<comment type="similarity">
    <text evidence="2">Belongs to the glycosyltransferase 2 family.</text>
</comment>
<dbReference type="Gene3D" id="3.90.550.10">
    <property type="entry name" value="Spore Coat Polysaccharide Biosynthesis Protein SpsA, Chain A"/>
    <property type="match status" value="1"/>
</dbReference>
<evidence type="ECO:0000256" key="4">
    <source>
        <dbReference type="ARBA" id="ARBA00022679"/>
    </source>
</evidence>
<dbReference type="Pfam" id="PF00535">
    <property type="entry name" value="Glycos_transf_2"/>
    <property type="match status" value="1"/>
</dbReference>
<dbReference type="EMBL" id="JAMQCR010000003">
    <property type="protein sequence ID" value="MCM2536036.1"/>
    <property type="molecule type" value="Genomic_DNA"/>
</dbReference>
<protein>
    <submittedName>
        <fullName evidence="6">Glycosyltransferase family 2 protein</fullName>
    </submittedName>
</protein>
<comment type="caution">
    <text evidence="6">The sequence shown here is derived from an EMBL/GenBank/DDBJ whole genome shotgun (WGS) entry which is preliminary data.</text>
</comment>
<reference evidence="6 7" key="1">
    <citation type="submission" date="2022-06" db="EMBL/GenBank/DDBJ databases">
        <authorList>
            <person name="Jeon C.O."/>
        </authorList>
    </citation>
    <scope>NUCLEOTIDE SEQUENCE [LARGE SCALE GENOMIC DNA]</scope>
    <source>
        <strain evidence="6 7">KCTC 13943</strain>
    </source>
</reference>
<dbReference type="PANTHER" id="PTHR43179">
    <property type="entry name" value="RHAMNOSYLTRANSFERASE WBBL"/>
    <property type="match status" value="1"/>
</dbReference>
<comment type="pathway">
    <text evidence="1">Cell wall biogenesis; cell wall polysaccharide biosynthesis.</text>
</comment>
<dbReference type="SUPFAM" id="SSF53448">
    <property type="entry name" value="Nucleotide-diphospho-sugar transferases"/>
    <property type="match status" value="1"/>
</dbReference>
<accession>A0ABT0WI96</accession>
<evidence type="ECO:0000313" key="6">
    <source>
        <dbReference type="EMBL" id="MCM2536036.1"/>
    </source>
</evidence>
<dbReference type="InterPro" id="IPR029044">
    <property type="entry name" value="Nucleotide-diphossugar_trans"/>
</dbReference>
<dbReference type="InterPro" id="IPR001173">
    <property type="entry name" value="Glyco_trans_2-like"/>
</dbReference>
<dbReference type="Proteomes" id="UP001523262">
    <property type="component" value="Unassembled WGS sequence"/>
</dbReference>
<evidence type="ECO:0000313" key="7">
    <source>
        <dbReference type="Proteomes" id="UP001523262"/>
    </source>
</evidence>
<proteinExistence type="inferred from homology"/>
<evidence type="ECO:0000259" key="5">
    <source>
        <dbReference type="Pfam" id="PF00535"/>
    </source>
</evidence>
<name>A0ABT0WI96_9BACI</name>
<keyword evidence="4" id="KW-0808">Transferase</keyword>
<evidence type="ECO:0000256" key="1">
    <source>
        <dbReference type="ARBA" id="ARBA00004776"/>
    </source>
</evidence>
<evidence type="ECO:0000256" key="2">
    <source>
        <dbReference type="ARBA" id="ARBA00006739"/>
    </source>
</evidence>